<keyword evidence="2" id="KW-1133">Transmembrane helix</keyword>
<dbReference type="GeneID" id="94174354"/>
<organism evidence="3 4">
    <name type="scientific">Leishmania enriettii</name>
    <dbReference type="NCBI Taxonomy" id="5663"/>
    <lineage>
        <taxon>Eukaryota</taxon>
        <taxon>Discoba</taxon>
        <taxon>Euglenozoa</taxon>
        <taxon>Kinetoplastea</taxon>
        <taxon>Metakinetoplastina</taxon>
        <taxon>Trypanosomatida</taxon>
        <taxon>Trypanosomatidae</taxon>
        <taxon>Leishmaniinae</taxon>
        <taxon>Leishmania</taxon>
    </lineage>
</organism>
<dbReference type="KEGG" id="lenr:94174354"/>
<dbReference type="InterPro" id="IPR039794">
    <property type="entry name" value="Gtb1-like"/>
</dbReference>
<feature type="region of interest" description="Disordered" evidence="1">
    <location>
        <begin position="195"/>
        <end position="237"/>
    </location>
</feature>
<evidence type="ECO:0000313" key="3">
    <source>
        <dbReference type="EMBL" id="KAG5484604.1"/>
    </source>
</evidence>
<dbReference type="AlphaFoldDB" id="A0A836H2H2"/>
<evidence type="ECO:0008006" key="5">
    <source>
        <dbReference type="Google" id="ProtNLM"/>
    </source>
</evidence>
<feature type="region of interest" description="Disordered" evidence="1">
    <location>
        <begin position="36"/>
        <end position="78"/>
    </location>
</feature>
<dbReference type="GO" id="GO:0006491">
    <property type="term" value="P:N-glycan processing"/>
    <property type="evidence" value="ECO:0007669"/>
    <property type="project" value="TreeGrafter"/>
</dbReference>
<comment type="caution">
    <text evidence="3">The sequence shown here is derived from an EMBL/GenBank/DDBJ whole genome shotgun (WGS) entry which is preliminary data.</text>
</comment>
<dbReference type="EMBL" id="JAFHKP010000009">
    <property type="protein sequence ID" value="KAG5484604.1"/>
    <property type="molecule type" value="Genomic_DNA"/>
</dbReference>
<dbReference type="Proteomes" id="UP000674179">
    <property type="component" value="Chromosome 9"/>
</dbReference>
<feature type="region of interest" description="Disordered" evidence="1">
    <location>
        <begin position="919"/>
        <end position="939"/>
    </location>
</feature>
<keyword evidence="4" id="KW-1185">Reference proteome</keyword>
<protein>
    <recommendedName>
        <fullName evidence="5">Glucosidase II beta subunit-like protein</fullName>
    </recommendedName>
</protein>
<evidence type="ECO:0000256" key="1">
    <source>
        <dbReference type="SAM" id="MobiDB-lite"/>
    </source>
</evidence>
<accession>A0A836H2H2</accession>
<dbReference type="PANTHER" id="PTHR12630">
    <property type="entry name" value="N-LINKED OLIGOSACCHARIDE PROCESSING"/>
    <property type="match status" value="1"/>
</dbReference>
<dbReference type="RefSeq" id="XP_067695230.1">
    <property type="nucleotide sequence ID" value="XM_067838844.1"/>
</dbReference>
<keyword evidence="2" id="KW-0812">Transmembrane</keyword>
<evidence type="ECO:0000256" key="2">
    <source>
        <dbReference type="SAM" id="Phobius"/>
    </source>
</evidence>
<keyword evidence="2" id="KW-0472">Membrane</keyword>
<evidence type="ECO:0000313" key="4">
    <source>
        <dbReference type="Proteomes" id="UP000674179"/>
    </source>
</evidence>
<gene>
    <name evidence="3" type="ORF">CUR178_07195</name>
</gene>
<feature type="transmembrane region" description="Helical" evidence="2">
    <location>
        <begin position="122"/>
        <end position="148"/>
    </location>
</feature>
<dbReference type="OrthoDB" id="28322at2759"/>
<proteinExistence type="predicted"/>
<dbReference type="PANTHER" id="PTHR12630:SF1">
    <property type="entry name" value="GLUCOSIDASE 2 SUBUNIT BETA"/>
    <property type="match status" value="1"/>
</dbReference>
<name>A0A836H2H2_LEIEN</name>
<feature type="region of interest" description="Disordered" evidence="1">
    <location>
        <begin position="1"/>
        <end position="24"/>
    </location>
</feature>
<dbReference type="GO" id="GO:0017177">
    <property type="term" value="C:glucosidase II complex"/>
    <property type="evidence" value="ECO:0007669"/>
    <property type="project" value="TreeGrafter"/>
</dbReference>
<feature type="compositionally biased region" description="Basic and acidic residues" evidence="1">
    <location>
        <begin position="1"/>
        <end position="11"/>
    </location>
</feature>
<sequence>METEKKADPSLESRYPPLPLSPRNLIQAATASEHCSAASAELQAHSEAEPDITNASADASARLSAPGSTLRQRRARASDASGAQSCSAAAAASSAPALVSTDTVAAVAPTSRPTVLLSPPRVAGLSFGLVGAFLISILMSFVLVQLYVMDELDVHKIVANLEVAGTGLEWFPVSISNRIISPLIAGSVGDQHGADGGGSFGASSGQRRAPAPPPLTGSKSARPLPLQEATSNSGSAAAERNSILAARPSSTGLHCYTLEAYSETFLQRDRHSAALPLFSCGTRVVDLRSEERRDVLAACQPGRGAQPPHGASTDSNREVDSLFPTLRVVLTTQEKQWHREVQSLNVVTQRIPLSRVSDDYCDCLDGTDELLTNACSMSGPLTPGAGTRWRQYLASNQPLRLWEADDVIAQEDAEARGYPLQPRKRGDVGDRLYVSTGPVLPFVCACGTVRQLLAPSFVGDGIVDCCAAEDEAVLQGTPFGRASTRRLSEDPAIVEANNRALEATRAMMLMQWVRRRVSASQYKTTTPSPYEDKLYPYHTSARAMLVDKGYYSLYTSVEVQLEKQASSAVLERLYARGHRIQRSRVQNGWDRLGRHLVANRTRLQLQLLNVTRELESLEEYVRYRMSEARTSDPLTAGVSMQQMQHHSQLMHMRKVLHSEVEHLSLTTLHRAYGDHYEYYPLLRRILHLESSHLVDSSTPPTLDPATARRRDERIVTVTERDRVNAAAYAAQQPAPPLHVDNISVSDYGLEVMRHTFVAQRFDSHEAPLVAQRLGLLPDNNISAYTPDVFKNSTSPFQRAPVILTGSWQPYHARRDGRMMVIADPAGDVHLALRACVAPTSTLFRGGGRLQWPTRHPEAPLVVSVSGAEEERKTSKDKLKAALAGETVNVSHVYIPHHTNTPSVLAVDMYAGGIRCEHDPPLTLSRHPRRSTGYREDASQHRAQVQRTLVTYLCDTHDSILHWAKNGKCLQEVVVGTPSACTSWAWKVAAEQVKATEKAAKP</sequence>
<reference evidence="3 4" key="1">
    <citation type="submission" date="2021-02" db="EMBL/GenBank/DDBJ databases">
        <title>Leishmania (Mundinia) enrietti genome sequencing and assembly.</title>
        <authorList>
            <person name="Almutairi H."/>
            <person name="Gatherer D."/>
        </authorList>
    </citation>
    <scope>NUCLEOTIDE SEQUENCE [LARGE SCALE GENOMIC DNA]</scope>
    <source>
        <strain evidence="3">CUR178</strain>
    </source>
</reference>